<dbReference type="Gramene" id="OB12G25620.1">
    <property type="protein sequence ID" value="OB12G25620.1"/>
    <property type="gene ID" value="OB12G25620"/>
</dbReference>
<dbReference type="HOGENOM" id="CLU_155507_0_0_1"/>
<reference evidence="1" key="1">
    <citation type="journal article" date="2013" name="Nat. Commun.">
        <title>Whole-genome sequencing of Oryza brachyantha reveals mechanisms underlying Oryza genome evolution.</title>
        <authorList>
            <person name="Chen J."/>
            <person name="Huang Q."/>
            <person name="Gao D."/>
            <person name="Wang J."/>
            <person name="Lang Y."/>
            <person name="Liu T."/>
            <person name="Li B."/>
            <person name="Bai Z."/>
            <person name="Luis Goicoechea J."/>
            <person name="Liang C."/>
            <person name="Chen C."/>
            <person name="Zhang W."/>
            <person name="Sun S."/>
            <person name="Liao Y."/>
            <person name="Zhang X."/>
            <person name="Yang L."/>
            <person name="Song C."/>
            <person name="Wang M."/>
            <person name="Shi J."/>
            <person name="Liu G."/>
            <person name="Liu J."/>
            <person name="Zhou H."/>
            <person name="Zhou W."/>
            <person name="Yu Q."/>
            <person name="An N."/>
            <person name="Chen Y."/>
            <person name="Cai Q."/>
            <person name="Wang B."/>
            <person name="Liu B."/>
            <person name="Min J."/>
            <person name="Huang Y."/>
            <person name="Wu H."/>
            <person name="Li Z."/>
            <person name="Zhang Y."/>
            <person name="Yin Y."/>
            <person name="Song W."/>
            <person name="Jiang J."/>
            <person name="Jackson S.A."/>
            <person name="Wing R.A."/>
            <person name="Wang J."/>
            <person name="Chen M."/>
        </authorList>
    </citation>
    <scope>NUCLEOTIDE SEQUENCE [LARGE SCALE GENOMIC DNA]</scope>
    <source>
        <strain evidence="1">cv. IRGC 101232</strain>
    </source>
</reference>
<dbReference type="AlphaFoldDB" id="J3NF04"/>
<name>J3NF04_ORYBR</name>
<protein>
    <submittedName>
        <fullName evidence="1">Uncharacterized protein</fullName>
    </submittedName>
</protein>
<proteinExistence type="predicted"/>
<accession>J3NF04</accession>
<sequence length="97" mass="10701">MNQIIINLEKLIMFSQNLLEDKDSLHILQSICTGAIPDGSVMDDRNTSVGPLIDKPEVSNEVLLPEAVPSSLYKHGIEARVKPHGALVHHQDCCIVF</sequence>
<dbReference type="EnsemblPlants" id="OB12G25620.1">
    <property type="protein sequence ID" value="OB12G25620.1"/>
    <property type="gene ID" value="OB12G25620"/>
</dbReference>
<evidence type="ECO:0000313" key="1">
    <source>
        <dbReference type="EnsemblPlants" id="OB12G25620.1"/>
    </source>
</evidence>
<dbReference type="eggNOG" id="ENOG502R5JJ">
    <property type="taxonomic scope" value="Eukaryota"/>
</dbReference>
<dbReference type="OMA" id="WFEVCEV"/>
<reference evidence="1" key="2">
    <citation type="submission" date="2013-04" db="UniProtKB">
        <authorList>
            <consortium name="EnsemblPlants"/>
        </authorList>
    </citation>
    <scope>IDENTIFICATION</scope>
</reference>
<keyword evidence="2" id="KW-1185">Reference proteome</keyword>
<organism evidence="1">
    <name type="scientific">Oryza brachyantha</name>
    <name type="common">malo sina</name>
    <dbReference type="NCBI Taxonomy" id="4533"/>
    <lineage>
        <taxon>Eukaryota</taxon>
        <taxon>Viridiplantae</taxon>
        <taxon>Streptophyta</taxon>
        <taxon>Embryophyta</taxon>
        <taxon>Tracheophyta</taxon>
        <taxon>Spermatophyta</taxon>
        <taxon>Magnoliopsida</taxon>
        <taxon>Liliopsida</taxon>
        <taxon>Poales</taxon>
        <taxon>Poaceae</taxon>
        <taxon>BOP clade</taxon>
        <taxon>Oryzoideae</taxon>
        <taxon>Oryzeae</taxon>
        <taxon>Oryzinae</taxon>
        <taxon>Oryza</taxon>
    </lineage>
</organism>
<dbReference type="Proteomes" id="UP000006038">
    <property type="component" value="Chromosome 12"/>
</dbReference>
<evidence type="ECO:0000313" key="2">
    <source>
        <dbReference type="Proteomes" id="UP000006038"/>
    </source>
</evidence>